<dbReference type="GO" id="GO:0016682">
    <property type="term" value="F:oxidoreductase activity, acting on diphenols and related substances as donors, oxygen as acceptor"/>
    <property type="evidence" value="ECO:0007669"/>
    <property type="project" value="TreeGrafter"/>
</dbReference>
<dbReference type="Proteomes" id="UP000642748">
    <property type="component" value="Unassembled WGS sequence"/>
</dbReference>
<feature type="transmembrane region" description="Helical" evidence="7">
    <location>
        <begin position="157"/>
        <end position="180"/>
    </location>
</feature>
<dbReference type="AlphaFoldDB" id="A0A8J3QRK8"/>
<keyword evidence="4 7" id="KW-0812">Transmembrane</keyword>
<evidence type="ECO:0000256" key="2">
    <source>
        <dbReference type="ARBA" id="ARBA00007543"/>
    </source>
</evidence>
<dbReference type="PANTHER" id="PTHR43141:SF4">
    <property type="entry name" value="CYTOCHROME BD2 SUBUNIT II"/>
    <property type="match status" value="1"/>
</dbReference>
<proteinExistence type="inferred from homology"/>
<keyword evidence="9" id="KW-1185">Reference proteome</keyword>
<evidence type="ECO:0000313" key="9">
    <source>
        <dbReference type="Proteomes" id="UP000642748"/>
    </source>
</evidence>
<dbReference type="RefSeq" id="WP_203918883.1">
    <property type="nucleotide sequence ID" value="NZ_BONZ01000032.1"/>
</dbReference>
<dbReference type="GO" id="GO:0005886">
    <property type="term" value="C:plasma membrane"/>
    <property type="evidence" value="ECO:0007669"/>
    <property type="project" value="UniProtKB-SubCell"/>
</dbReference>
<dbReference type="GO" id="GO:0070069">
    <property type="term" value="C:cytochrome complex"/>
    <property type="evidence" value="ECO:0007669"/>
    <property type="project" value="TreeGrafter"/>
</dbReference>
<feature type="transmembrane region" description="Helical" evidence="7">
    <location>
        <begin position="308"/>
        <end position="328"/>
    </location>
</feature>
<evidence type="ECO:0000256" key="5">
    <source>
        <dbReference type="ARBA" id="ARBA00022989"/>
    </source>
</evidence>
<dbReference type="Pfam" id="PF02322">
    <property type="entry name" value="Cyt_bd_oxida_II"/>
    <property type="match status" value="1"/>
</dbReference>
<evidence type="ECO:0000256" key="7">
    <source>
        <dbReference type="SAM" id="Phobius"/>
    </source>
</evidence>
<keyword evidence="5 7" id="KW-1133">Transmembrane helix</keyword>
<keyword evidence="3" id="KW-1003">Cell membrane</keyword>
<dbReference type="EMBL" id="BONZ01000032">
    <property type="protein sequence ID" value="GIH15241.1"/>
    <property type="molecule type" value="Genomic_DNA"/>
</dbReference>
<organism evidence="8 9">
    <name type="scientific">Rugosimonospora africana</name>
    <dbReference type="NCBI Taxonomy" id="556532"/>
    <lineage>
        <taxon>Bacteria</taxon>
        <taxon>Bacillati</taxon>
        <taxon>Actinomycetota</taxon>
        <taxon>Actinomycetes</taxon>
        <taxon>Micromonosporales</taxon>
        <taxon>Micromonosporaceae</taxon>
        <taxon>Rugosimonospora</taxon>
    </lineage>
</organism>
<dbReference type="GO" id="GO:0019646">
    <property type="term" value="P:aerobic electron transport chain"/>
    <property type="evidence" value="ECO:0007669"/>
    <property type="project" value="TreeGrafter"/>
</dbReference>
<keyword evidence="6 7" id="KW-0472">Membrane</keyword>
<gene>
    <name evidence="8" type="ORF">Raf01_34130</name>
</gene>
<feature type="transmembrane region" description="Helical" evidence="7">
    <location>
        <begin position="233"/>
        <end position="256"/>
    </location>
</feature>
<feature type="transmembrane region" description="Helical" evidence="7">
    <location>
        <begin position="88"/>
        <end position="108"/>
    </location>
</feature>
<sequence>MAPSPLALTVAAIMFVAVTAYALFAGADFGGGIWDMLAGGTRRGTGPRAHIDESVTPVWEANHVWLVLMLVVLWSAFPPGFGTIMTVLFVPLNFSLLGIFFRGVGFAFRHSARSERVQQLYGVMFAASSLMTPFFLGTVVGAIASGAVRVGETGNRLAAWTSATALLTGALAVTACAYIAAVYLVRDAHRRGRPDLTRYFAIRAGIAGAVSGLVALANLVVMHRQAPYVFHGLTHRALPLIIISVVAGTAALVLIVARRALLLLPAVAAVTVVTAVWGWAVAQYPYLLPTTLTLRQAAAPTGTMVTEIVTAVLVTVLVLPAFALLYWLQQHGLLGESSSSQLRAALTREDRPERTEEAPPPSLGAKVIGALLVVVVVVELVRRPFARRKRGG</sequence>
<evidence type="ECO:0000256" key="3">
    <source>
        <dbReference type="ARBA" id="ARBA00022475"/>
    </source>
</evidence>
<reference evidence="8" key="1">
    <citation type="submission" date="2021-01" db="EMBL/GenBank/DDBJ databases">
        <title>Whole genome shotgun sequence of Rugosimonospora africana NBRC 104875.</title>
        <authorList>
            <person name="Komaki H."/>
            <person name="Tamura T."/>
        </authorList>
    </citation>
    <scope>NUCLEOTIDE SEQUENCE</scope>
    <source>
        <strain evidence="8">NBRC 104875</strain>
    </source>
</reference>
<dbReference type="GO" id="GO:0009055">
    <property type="term" value="F:electron transfer activity"/>
    <property type="evidence" value="ECO:0007669"/>
    <property type="project" value="TreeGrafter"/>
</dbReference>
<evidence type="ECO:0000256" key="1">
    <source>
        <dbReference type="ARBA" id="ARBA00004651"/>
    </source>
</evidence>
<evidence type="ECO:0000256" key="6">
    <source>
        <dbReference type="ARBA" id="ARBA00023136"/>
    </source>
</evidence>
<evidence type="ECO:0000256" key="4">
    <source>
        <dbReference type="ARBA" id="ARBA00022692"/>
    </source>
</evidence>
<evidence type="ECO:0000313" key="8">
    <source>
        <dbReference type="EMBL" id="GIH15241.1"/>
    </source>
</evidence>
<feature type="transmembrane region" description="Helical" evidence="7">
    <location>
        <begin position="200"/>
        <end position="221"/>
    </location>
</feature>
<accession>A0A8J3QRK8</accession>
<protein>
    <submittedName>
        <fullName evidence="8">Cytochrome D ubiquinol oxidase subunit II</fullName>
    </submittedName>
</protein>
<comment type="subcellular location">
    <subcellularLocation>
        <location evidence="1">Cell membrane</location>
        <topology evidence="1">Multi-pass membrane protein</topology>
    </subcellularLocation>
</comment>
<comment type="similarity">
    <text evidence="2">Belongs to the cytochrome ubiquinol oxidase subunit 2 family.</text>
</comment>
<dbReference type="PANTHER" id="PTHR43141">
    <property type="entry name" value="CYTOCHROME BD2 SUBUNIT II"/>
    <property type="match status" value="1"/>
</dbReference>
<dbReference type="InterPro" id="IPR003317">
    <property type="entry name" value="Cyt-d_oxidase_su2"/>
</dbReference>
<feature type="transmembrane region" description="Helical" evidence="7">
    <location>
        <begin position="262"/>
        <end position="287"/>
    </location>
</feature>
<feature type="transmembrane region" description="Helical" evidence="7">
    <location>
        <begin position="120"/>
        <end position="145"/>
    </location>
</feature>
<name>A0A8J3QRK8_9ACTN</name>
<comment type="caution">
    <text evidence="8">The sequence shown here is derived from an EMBL/GenBank/DDBJ whole genome shotgun (WGS) entry which is preliminary data.</text>
</comment>